<sequence>MILSFNMCEEMFYCIELPNEIRPAESHWRCSLMVWNDSFALLYDKCPHGYRTSDLRSIDIWVMDDNNDGGGKGSYSWIKYLALENLIGMLAPLKFWKSDELLMKYANKEKFVTYNIHKKRFRDLDIGGPRQNGVSYLGTHASSLVRRNISMKVYNRRIFFFLSPLTTRWLLSKTSRLKQVVTCNAFSVQAT</sequence>
<name>A0AA87ZR69_FICCA</name>
<dbReference type="Proteomes" id="UP001187192">
    <property type="component" value="Unassembled WGS sequence"/>
</dbReference>
<evidence type="ECO:0000313" key="1">
    <source>
        <dbReference type="EMBL" id="GMN40923.1"/>
    </source>
</evidence>
<accession>A0AA87ZR69</accession>
<proteinExistence type="predicted"/>
<reference evidence="1" key="1">
    <citation type="submission" date="2023-07" db="EMBL/GenBank/DDBJ databases">
        <title>draft genome sequence of fig (Ficus carica).</title>
        <authorList>
            <person name="Takahashi T."/>
            <person name="Nishimura K."/>
        </authorList>
    </citation>
    <scope>NUCLEOTIDE SEQUENCE</scope>
</reference>
<keyword evidence="2" id="KW-1185">Reference proteome</keyword>
<evidence type="ECO:0000313" key="2">
    <source>
        <dbReference type="Proteomes" id="UP001187192"/>
    </source>
</evidence>
<dbReference type="AlphaFoldDB" id="A0AA87ZR69"/>
<gene>
    <name evidence="1" type="ORF">TIFTF001_010151</name>
</gene>
<protein>
    <submittedName>
        <fullName evidence="1">Uncharacterized protein</fullName>
    </submittedName>
</protein>
<organism evidence="1 2">
    <name type="scientific">Ficus carica</name>
    <name type="common">Common fig</name>
    <dbReference type="NCBI Taxonomy" id="3494"/>
    <lineage>
        <taxon>Eukaryota</taxon>
        <taxon>Viridiplantae</taxon>
        <taxon>Streptophyta</taxon>
        <taxon>Embryophyta</taxon>
        <taxon>Tracheophyta</taxon>
        <taxon>Spermatophyta</taxon>
        <taxon>Magnoliopsida</taxon>
        <taxon>eudicotyledons</taxon>
        <taxon>Gunneridae</taxon>
        <taxon>Pentapetalae</taxon>
        <taxon>rosids</taxon>
        <taxon>fabids</taxon>
        <taxon>Rosales</taxon>
        <taxon>Moraceae</taxon>
        <taxon>Ficeae</taxon>
        <taxon>Ficus</taxon>
    </lineage>
</organism>
<comment type="caution">
    <text evidence="1">The sequence shown here is derived from an EMBL/GenBank/DDBJ whole genome shotgun (WGS) entry which is preliminary data.</text>
</comment>
<dbReference type="EMBL" id="BTGU01000012">
    <property type="protein sequence ID" value="GMN40923.1"/>
    <property type="molecule type" value="Genomic_DNA"/>
</dbReference>